<protein>
    <recommendedName>
        <fullName evidence="3">Phage gp6-like head-tail connector protein</fullName>
    </recommendedName>
</protein>
<keyword evidence="2" id="KW-1185">Reference proteome</keyword>
<reference evidence="2" key="1">
    <citation type="submission" date="2017-01" db="EMBL/GenBank/DDBJ databases">
        <authorList>
            <person name="Varghese N."/>
            <person name="Submissions S."/>
        </authorList>
    </citation>
    <scope>NUCLEOTIDE SEQUENCE [LARGE SCALE GENOMIC DNA]</scope>
    <source>
        <strain evidence="2">DSM 29591</strain>
    </source>
</reference>
<dbReference type="NCBIfam" id="TIGR02215">
    <property type="entry name" value="phage_chp_gp8"/>
    <property type="match status" value="1"/>
</dbReference>
<dbReference type="InterPro" id="IPR006450">
    <property type="entry name" value="Phage_HK97_gp6-like"/>
</dbReference>
<dbReference type="NCBIfam" id="TIGR01560">
    <property type="entry name" value="put_DNA_pack"/>
    <property type="match status" value="1"/>
</dbReference>
<dbReference type="CDD" id="cd08054">
    <property type="entry name" value="gp6"/>
    <property type="match status" value="1"/>
</dbReference>
<dbReference type="InterPro" id="IPR011738">
    <property type="entry name" value="Phage_CHP"/>
</dbReference>
<dbReference type="OrthoDB" id="8478788at2"/>
<evidence type="ECO:0000313" key="2">
    <source>
        <dbReference type="Proteomes" id="UP000186997"/>
    </source>
</evidence>
<accession>A0A1R3WQ91</accession>
<dbReference type="Gene3D" id="1.10.3230.30">
    <property type="entry name" value="Phage gp6-like head-tail connector protein"/>
    <property type="match status" value="1"/>
</dbReference>
<dbReference type="Proteomes" id="UP000186997">
    <property type="component" value="Unassembled WGS sequence"/>
</dbReference>
<dbReference type="AlphaFoldDB" id="A0A1R3WQ91"/>
<evidence type="ECO:0000313" key="1">
    <source>
        <dbReference type="EMBL" id="SIT80042.1"/>
    </source>
</evidence>
<organism evidence="1 2">
    <name type="scientific">Yoonia rosea</name>
    <dbReference type="NCBI Taxonomy" id="287098"/>
    <lineage>
        <taxon>Bacteria</taxon>
        <taxon>Pseudomonadati</taxon>
        <taxon>Pseudomonadota</taxon>
        <taxon>Alphaproteobacteria</taxon>
        <taxon>Rhodobacterales</taxon>
        <taxon>Paracoccaceae</taxon>
        <taxon>Yoonia</taxon>
    </lineage>
</organism>
<dbReference type="EMBL" id="FTPR01000001">
    <property type="protein sequence ID" value="SIT80042.1"/>
    <property type="molecule type" value="Genomic_DNA"/>
</dbReference>
<dbReference type="STRING" id="287098.SAMN05421665_1044"/>
<proteinExistence type="predicted"/>
<name>A0A1R3WQ91_9RHOB</name>
<gene>
    <name evidence="1" type="ORF">SAMN05421665_1044</name>
</gene>
<sequence>MMLVEETTVPLSALPVAEFKDHLRLGSGFSDDGVQDAVLESYLRAALAAIEARTGKILIEREFSWRLTAWRDARRQPLPVAPVSAISAVTLVNARGDETDVDSALWSLDPDMQRPGLRPVGTFLPNLPHGGSVRIGMLAGFGPEWRDLPADLAQAVMLLAAHFYEYRHDVSRNAPTMPMGVQALIERYRTVRLFMGGSQ</sequence>
<evidence type="ECO:0008006" key="3">
    <source>
        <dbReference type="Google" id="ProtNLM"/>
    </source>
</evidence>
<dbReference type="RefSeq" id="WP_076658628.1">
    <property type="nucleotide sequence ID" value="NZ_FTPR01000001.1"/>
</dbReference>